<dbReference type="AlphaFoldDB" id="A0AAV2AZW9"/>
<gene>
    <name evidence="1" type="ORF">LARSCL_LOCUS15789</name>
</gene>
<evidence type="ECO:0000313" key="1">
    <source>
        <dbReference type="EMBL" id="CAL1289190.1"/>
    </source>
</evidence>
<protein>
    <submittedName>
        <fullName evidence="1">Uncharacterized protein</fullName>
    </submittedName>
</protein>
<keyword evidence="2" id="KW-1185">Reference proteome</keyword>
<name>A0AAV2AZW9_9ARAC</name>
<accession>A0AAV2AZW9</accession>
<organism evidence="1 2">
    <name type="scientific">Larinioides sclopetarius</name>
    <dbReference type="NCBI Taxonomy" id="280406"/>
    <lineage>
        <taxon>Eukaryota</taxon>
        <taxon>Metazoa</taxon>
        <taxon>Ecdysozoa</taxon>
        <taxon>Arthropoda</taxon>
        <taxon>Chelicerata</taxon>
        <taxon>Arachnida</taxon>
        <taxon>Araneae</taxon>
        <taxon>Araneomorphae</taxon>
        <taxon>Entelegynae</taxon>
        <taxon>Araneoidea</taxon>
        <taxon>Araneidae</taxon>
        <taxon>Larinioides</taxon>
    </lineage>
</organism>
<evidence type="ECO:0000313" key="2">
    <source>
        <dbReference type="Proteomes" id="UP001497382"/>
    </source>
</evidence>
<proteinExistence type="predicted"/>
<comment type="caution">
    <text evidence="1">The sequence shown here is derived from an EMBL/GenBank/DDBJ whole genome shotgun (WGS) entry which is preliminary data.</text>
</comment>
<reference evidence="1 2" key="1">
    <citation type="submission" date="2024-04" db="EMBL/GenBank/DDBJ databases">
        <authorList>
            <person name="Rising A."/>
            <person name="Reimegard J."/>
            <person name="Sonavane S."/>
            <person name="Akerstrom W."/>
            <person name="Nylinder S."/>
            <person name="Hedman E."/>
            <person name="Kallberg Y."/>
        </authorList>
    </citation>
    <scope>NUCLEOTIDE SEQUENCE [LARGE SCALE GENOMIC DNA]</scope>
</reference>
<dbReference type="EMBL" id="CAXIEN010000244">
    <property type="protein sequence ID" value="CAL1289190.1"/>
    <property type="molecule type" value="Genomic_DNA"/>
</dbReference>
<dbReference type="Proteomes" id="UP001497382">
    <property type="component" value="Unassembled WGS sequence"/>
</dbReference>
<sequence length="29" mass="3709">MFIFFLIKLLVKKLYPENGEHIWFQQLRR</sequence>